<comment type="caution">
    <text evidence="2">The sequence shown here is derived from an EMBL/GenBank/DDBJ whole genome shotgun (WGS) entry which is preliminary data.</text>
</comment>
<evidence type="ECO:0000313" key="2">
    <source>
        <dbReference type="EMBL" id="GGE77697.1"/>
    </source>
</evidence>
<dbReference type="InterPro" id="IPR022742">
    <property type="entry name" value="Hydrolase_4"/>
</dbReference>
<reference evidence="2" key="2">
    <citation type="submission" date="2020-09" db="EMBL/GenBank/DDBJ databases">
        <authorList>
            <person name="Sun Q."/>
            <person name="Zhou Y."/>
        </authorList>
    </citation>
    <scope>NUCLEOTIDE SEQUENCE</scope>
    <source>
        <strain evidence="2">CGMCC 1.12698</strain>
    </source>
</reference>
<feature type="domain" description="Serine aminopeptidase S33" evidence="1">
    <location>
        <begin position="24"/>
        <end position="286"/>
    </location>
</feature>
<dbReference type="EMBL" id="BMFK01000002">
    <property type="protein sequence ID" value="GGE77697.1"/>
    <property type="molecule type" value="Genomic_DNA"/>
</dbReference>
<dbReference type="Proteomes" id="UP000605259">
    <property type="component" value="Unassembled WGS sequence"/>
</dbReference>
<dbReference type="PANTHER" id="PTHR11614">
    <property type="entry name" value="PHOSPHOLIPASE-RELATED"/>
    <property type="match status" value="1"/>
</dbReference>
<proteinExistence type="predicted"/>
<accession>A0A917AW15</accession>
<dbReference type="GO" id="GO:0016787">
    <property type="term" value="F:hydrolase activity"/>
    <property type="evidence" value="ECO:0007669"/>
    <property type="project" value="UniProtKB-KW"/>
</dbReference>
<organism evidence="2 3">
    <name type="scientific">Priestia taiwanensis</name>
    <dbReference type="NCBI Taxonomy" id="1347902"/>
    <lineage>
        <taxon>Bacteria</taxon>
        <taxon>Bacillati</taxon>
        <taxon>Bacillota</taxon>
        <taxon>Bacilli</taxon>
        <taxon>Bacillales</taxon>
        <taxon>Bacillaceae</taxon>
        <taxon>Priestia</taxon>
    </lineage>
</organism>
<dbReference type="InterPro" id="IPR051044">
    <property type="entry name" value="MAG_DAG_Lipase"/>
</dbReference>
<name>A0A917AW15_9BACI</name>
<keyword evidence="3" id="KW-1185">Reference proteome</keyword>
<dbReference type="Pfam" id="PF12146">
    <property type="entry name" value="Hydrolase_4"/>
    <property type="match status" value="1"/>
</dbReference>
<sequence>MLWEGTIPSHDGTLLYVRKRIPSNVRAVIQMAHGMTEHGGVYDEFIDALVAAGFAVYIHDHRGHGKTALEEDLGHLEPKLGWNHAVQDIIFLSEHIREEVDAPLFLLGHSMGSFLSRRVVQLRDDLYDGLLLSGTGASPGLLGKLGEIVAKFEMTVRGKRTKSPLLNHLSFGSFNAHFKPAATESDWLSSDPQQVQRYMNDPLCGFICTTSFYKELFSGVAQATSKAGMMQTPTTLPIYLFSGDRDPVGDMGKGVQQSYNLYRKCGVQDVTIKLYKDGRHEMFHEVNRQDVFQDVIHWLHAHIRKNE</sequence>
<dbReference type="Gene3D" id="3.40.50.1820">
    <property type="entry name" value="alpha/beta hydrolase"/>
    <property type="match status" value="1"/>
</dbReference>
<dbReference type="AlphaFoldDB" id="A0A917AW15"/>
<dbReference type="RefSeq" id="WP_188389203.1">
    <property type="nucleotide sequence ID" value="NZ_BMFK01000002.1"/>
</dbReference>
<reference evidence="2" key="1">
    <citation type="journal article" date="2014" name="Int. J. Syst. Evol. Microbiol.">
        <title>Complete genome sequence of Corynebacterium casei LMG S-19264T (=DSM 44701T), isolated from a smear-ripened cheese.</title>
        <authorList>
            <consortium name="US DOE Joint Genome Institute (JGI-PGF)"/>
            <person name="Walter F."/>
            <person name="Albersmeier A."/>
            <person name="Kalinowski J."/>
            <person name="Ruckert C."/>
        </authorList>
    </citation>
    <scope>NUCLEOTIDE SEQUENCE</scope>
    <source>
        <strain evidence="2">CGMCC 1.12698</strain>
    </source>
</reference>
<protein>
    <submittedName>
        <fullName evidence="2">Alpha/beta hydrolase</fullName>
    </submittedName>
</protein>
<evidence type="ECO:0000313" key="3">
    <source>
        <dbReference type="Proteomes" id="UP000605259"/>
    </source>
</evidence>
<keyword evidence="2" id="KW-0378">Hydrolase</keyword>
<dbReference type="SUPFAM" id="SSF53474">
    <property type="entry name" value="alpha/beta-Hydrolases"/>
    <property type="match status" value="1"/>
</dbReference>
<dbReference type="InterPro" id="IPR029058">
    <property type="entry name" value="AB_hydrolase_fold"/>
</dbReference>
<evidence type="ECO:0000259" key="1">
    <source>
        <dbReference type="Pfam" id="PF12146"/>
    </source>
</evidence>
<gene>
    <name evidence="2" type="ORF">GCM10007140_29180</name>
</gene>